<gene>
    <name evidence="2" type="ORF">PCOR1329_LOCUS41167</name>
</gene>
<dbReference type="SUPFAM" id="SSF46565">
    <property type="entry name" value="Chaperone J-domain"/>
    <property type="match status" value="1"/>
</dbReference>
<name>A0ABN9TPY6_9DINO</name>
<sequence length="156" mass="17284">MTEAPKDEKAEAERRFLEVTWAYETLSDPQKRAEHDARPPPRGGGGAEPPKAEPDWKRSDFSMKEAAEVFRRAFGEESSEYGALVDHLLRSAGGGGDAEHWRRHAEHIARLTRGGRGDFTVETEGEGPDAGAKTRTSLPRASGLNKEAQLQLRRSF</sequence>
<evidence type="ECO:0008006" key="4">
    <source>
        <dbReference type="Google" id="ProtNLM"/>
    </source>
</evidence>
<feature type="region of interest" description="Disordered" evidence="1">
    <location>
        <begin position="114"/>
        <end position="156"/>
    </location>
</feature>
<dbReference type="InterPro" id="IPR036869">
    <property type="entry name" value="J_dom_sf"/>
</dbReference>
<feature type="compositionally biased region" description="Basic and acidic residues" evidence="1">
    <location>
        <begin position="50"/>
        <end position="59"/>
    </location>
</feature>
<evidence type="ECO:0000313" key="3">
    <source>
        <dbReference type="Proteomes" id="UP001189429"/>
    </source>
</evidence>
<organism evidence="2 3">
    <name type="scientific">Prorocentrum cordatum</name>
    <dbReference type="NCBI Taxonomy" id="2364126"/>
    <lineage>
        <taxon>Eukaryota</taxon>
        <taxon>Sar</taxon>
        <taxon>Alveolata</taxon>
        <taxon>Dinophyceae</taxon>
        <taxon>Prorocentrales</taxon>
        <taxon>Prorocentraceae</taxon>
        <taxon>Prorocentrum</taxon>
    </lineage>
</organism>
<evidence type="ECO:0000256" key="1">
    <source>
        <dbReference type="SAM" id="MobiDB-lite"/>
    </source>
</evidence>
<feature type="region of interest" description="Disordered" evidence="1">
    <location>
        <begin position="26"/>
        <end position="59"/>
    </location>
</feature>
<comment type="caution">
    <text evidence="2">The sequence shown here is derived from an EMBL/GenBank/DDBJ whole genome shotgun (WGS) entry which is preliminary data.</text>
</comment>
<protein>
    <recommendedName>
        <fullName evidence="4">J domain-containing protein</fullName>
    </recommendedName>
</protein>
<evidence type="ECO:0000313" key="2">
    <source>
        <dbReference type="EMBL" id="CAK0848151.1"/>
    </source>
</evidence>
<dbReference type="EMBL" id="CAUYUJ010014953">
    <property type="protein sequence ID" value="CAK0848151.1"/>
    <property type="molecule type" value="Genomic_DNA"/>
</dbReference>
<keyword evidence="3" id="KW-1185">Reference proteome</keyword>
<dbReference type="Proteomes" id="UP001189429">
    <property type="component" value="Unassembled WGS sequence"/>
</dbReference>
<proteinExistence type="predicted"/>
<accession>A0ABN9TPY6</accession>
<dbReference type="Gene3D" id="1.10.287.110">
    <property type="entry name" value="DnaJ domain"/>
    <property type="match status" value="1"/>
</dbReference>
<reference evidence="2" key="1">
    <citation type="submission" date="2023-10" db="EMBL/GenBank/DDBJ databases">
        <authorList>
            <person name="Chen Y."/>
            <person name="Shah S."/>
            <person name="Dougan E. K."/>
            <person name="Thang M."/>
            <person name="Chan C."/>
        </authorList>
    </citation>
    <scope>NUCLEOTIDE SEQUENCE [LARGE SCALE GENOMIC DNA]</scope>
</reference>
<feature type="compositionally biased region" description="Basic and acidic residues" evidence="1">
    <location>
        <begin position="29"/>
        <end position="39"/>
    </location>
</feature>